<keyword evidence="3" id="KW-1185">Reference proteome</keyword>
<feature type="compositionally biased region" description="Pro residues" evidence="1">
    <location>
        <begin position="1"/>
        <end position="13"/>
    </location>
</feature>
<feature type="compositionally biased region" description="Polar residues" evidence="1">
    <location>
        <begin position="18"/>
        <end position="33"/>
    </location>
</feature>
<dbReference type="AlphaFoldDB" id="A0A8J2W6T6"/>
<dbReference type="Proteomes" id="UP000789524">
    <property type="component" value="Unassembled WGS sequence"/>
</dbReference>
<evidence type="ECO:0000256" key="1">
    <source>
        <dbReference type="SAM" id="MobiDB-lite"/>
    </source>
</evidence>
<feature type="region of interest" description="Disordered" evidence="1">
    <location>
        <begin position="1"/>
        <end position="85"/>
    </location>
</feature>
<proteinExistence type="predicted"/>
<feature type="compositionally biased region" description="Polar residues" evidence="1">
    <location>
        <begin position="53"/>
        <end position="80"/>
    </location>
</feature>
<dbReference type="EMBL" id="CAKASE010000065">
    <property type="protein sequence ID" value="CAG9570196.1"/>
    <property type="molecule type" value="Genomic_DNA"/>
</dbReference>
<gene>
    <name evidence="2" type="ORF">DCHRY22_LOCUS9128</name>
</gene>
<protein>
    <submittedName>
        <fullName evidence="2">(African queen) hypothetical protein</fullName>
    </submittedName>
</protein>
<evidence type="ECO:0000313" key="2">
    <source>
        <dbReference type="EMBL" id="CAG9570196.1"/>
    </source>
</evidence>
<dbReference type="OrthoDB" id="6931295at2759"/>
<sequence>MDGDPPPFPPDPGDPMNTDIQLSSSANLEAQNVSRKRHGDDDSLTPSAGPKKTITNPSLSSPSIQTLYTHPSLLNGSPSYTDIDKGPYIVHVSRNTQDPASPISIKPIIFGQ</sequence>
<name>A0A8J2W6T6_9NEOP</name>
<evidence type="ECO:0000313" key="3">
    <source>
        <dbReference type="Proteomes" id="UP000789524"/>
    </source>
</evidence>
<accession>A0A8J2W6T6</accession>
<organism evidence="2 3">
    <name type="scientific">Danaus chrysippus</name>
    <name type="common">African queen</name>
    <dbReference type="NCBI Taxonomy" id="151541"/>
    <lineage>
        <taxon>Eukaryota</taxon>
        <taxon>Metazoa</taxon>
        <taxon>Ecdysozoa</taxon>
        <taxon>Arthropoda</taxon>
        <taxon>Hexapoda</taxon>
        <taxon>Insecta</taxon>
        <taxon>Pterygota</taxon>
        <taxon>Neoptera</taxon>
        <taxon>Endopterygota</taxon>
        <taxon>Lepidoptera</taxon>
        <taxon>Glossata</taxon>
        <taxon>Ditrysia</taxon>
        <taxon>Papilionoidea</taxon>
        <taxon>Nymphalidae</taxon>
        <taxon>Danainae</taxon>
        <taxon>Danaini</taxon>
        <taxon>Danaina</taxon>
        <taxon>Danaus</taxon>
        <taxon>Anosia</taxon>
    </lineage>
</organism>
<reference evidence="2" key="1">
    <citation type="submission" date="2021-09" db="EMBL/GenBank/DDBJ databases">
        <authorList>
            <person name="Martin H S."/>
        </authorList>
    </citation>
    <scope>NUCLEOTIDE SEQUENCE</scope>
</reference>
<comment type="caution">
    <text evidence="2">The sequence shown here is derived from an EMBL/GenBank/DDBJ whole genome shotgun (WGS) entry which is preliminary data.</text>
</comment>